<evidence type="ECO:0008006" key="3">
    <source>
        <dbReference type="Google" id="ProtNLM"/>
    </source>
</evidence>
<dbReference type="EMBL" id="JACIBY010000001">
    <property type="protein sequence ID" value="MBB3836612.1"/>
    <property type="molecule type" value="Genomic_DNA"/>
</dbReference>
<keyword evidence="2" id="KW-1185">Reference proteome</keyword>
<evidence type="ECO:0000313" key="1">
    <source>
        <dbReference type="EMBL" id="MBB3836612.1"/>
    </source>
</evidence>
<dbReference type="RefSeq" id="WP_183971347.1">
    <property type="nucleotide sequence ID" value="NZ_JACIBY010000001.1"/>
</dbReference>
<accession>A0A7W6ENU1</accession>
<protein>
    <recommendedName>
        <fullName evidence="3">Tetratricopeptide repeat protein</fullName>
    </recommendedName>
</protein>
<proteinExistence type="predicted"/>
<dbReference type="Proteomes" id="UP000541352">
    <property type="component" value="Unassembled WGS sequence"/>
</dbReference>
<reference evidence="1 2" key="1">
    <citation type="submission" date="2020-08" db="EMBL/GenBank/DDBJ databases">
        <title>Genomic Encyclopedia of Type Strains, Phase IV (KMG-IV): sequencing the most valuable type-strain genomes for metagenomic binning, comparative biology and taxonomic classification.</title>
        <authorList>
            <person name="Goeker M."/>
        </authorList>
    </citation>
    <scope>NUCLEOTIDE SEQUENCE [LARGE SCALE GENOMIC DNA]</scope>
    <source>
        <strain evidence="1 2">DSM 17976</strain>
    </source>
</reference>
<comment type="caution">
    <text evidence="1">The sequence shown here is derived from an EMBL/GenBank/DDBJ whole genome shotgun (WGS) entry which is preliminary data.</text>
</comment>
<organism evidence="1 2">
    <name type="scientific">Runella defluvii</name>
    <dbReference type="NCBI Taxonomy" id="370973"/>
    <lineage>
        <taxon>Bacteria</taxon>
        <taxon>Pseudomonadati</taxon>
        <taxon>Bacteroidota</taxon>
        <taxon>Cytophagia</taxon>
        <taxon>Cytophagales</taxon>
        <taxon>Spirosomataceae</taxon>
        <taxon>Runella</taxon>
    </lineage>
</organism>
<gene>
    <name evidence="1" type="ORF">FHS57_000594</name>
</gene>
<evidence type="ECO:0000313" key="2">
    <source>
        <dbReference type="Proteomes" id="UP000541352"/>
    </source>
</evidence>
<sequence>MKEILSNKLFKRSARTIAVLILLACAGGPADLNEFTSYFLPETATAQAGDGRYHFTQQFLYLDDYSDTLRPEKDINSQAWAKYAGVDETIAYNYFYTESANNTLPNRLMLKGNKAAVTYLQLAKSIEKSYQPSVYSWEEGSKDSLVLVEAFAKSQQLARSTTDPFLKERYGYQAVKLAMILEQPDNCVKLYDELIKPLKTKTFISDWAFSRKAGATMALGDTAKALYEFAQLFDRCPSRRREADLSLRIKGVRFQEKALDYCQNNDEKAAVYALSAIQPLEDGLPMLKKVTELNPKNALIELITAREINKNEYYANGEMPYVEDTLAYEKRRGESKSYFEQLGDFCADNATNKALSNPSFWYTSASYVAYVNKDYKKSEEYLAQAKAAPAPNDYLKQQMDIQEVLLLIAQQEGITSEFEGKVIGMLEKLNKSVNFRIVNAYTRACGLLAKMYRGQPTEEKKSGGWWSSCSSKSSGDVSATHLAKAFLLEAAASWQSRPANADGYAPAFATNLDRYAVEDSTSVATLREAISYAQQPQLDDFGKRLVGLSGVNADYLNVVLGRRLLGEHQYAQAAEVWKNVSPKTWTESPFSDYLTENPFYIKPDNGQSPSQTLTPAAFAARMVQLETQMKAGDAQAAYLLACGAYNMGYFGNSWLLLNRQRSSSEYEYTYPPRDLTGVDYYTAAKAKTYFEKALQLTKDPELAAKAAFGASLCEESTFYVFKANEGRDLGYDEATQAAFKKRMNEEQKKRLGKYFDLLRRNYANSAYTKEIIEECSTYRDFVGQ</sequence>
<name>A0A7W6ENU1_9BACT</name>
<dbReference type="AlphaFoldDB" id="A0A7W6ENU1"/>